<accession>A0AA44QBK2</accession>
<dbReference type="Gene3D" id="1.25.40.10">
    <property type="entry name" value="Tetratricopeptide repeat domain"/>
    <property type="match status" value="1"/>
</dbReference>
<dbReference type="SUPFAM" id="SSF48452">
    <property type="entry name" value="TPR-like"/>
    <property type="match status" value="1"/>
</dbReference>
<dbReference type="EMBL" id="NVBO01000075">
    <property type="protein sequence ID" value="PFS02114.1"/>
    <property type="molecule type" value="Genomic_DNA"/>
</dbReference>
<comment type="caution">
    <text evidence="3">The sequence shown here is derived from an EMBL/GenBank/DDBJ whole genome shotgun (WGS) entry which is preliminary data.</text>
</comment>
<dbReference type="InterPro" id="IPR019734">
    <property type="entry name" value="TPR_rpt"/>
</dbReference>
<protein>
    <recommendedName>
        <fullName evidence="2">Tetratrico peptide repeat group 5 domain-containing protein</fullName>
    </recommendedName>
</protein>
<evidence type="ECO:0000259" key="2">
    <source>
        <dbReference type="Pfam" id="PF12688"/>
    </source>
</evidence>
<dbReference type="InterPro" id="IPR041656">
    <property type="entry name" value="TPR_5"/>
</dbReference>
<keyword evidence="1" id="KW-0802">TPR repeat</keyword>
<dbReference type="Pfam" id="PF12688">
    <property type="entry name" value="TPR_5"/>
    <property type="match status" value="1"/>
</dbReference>
<sequence length="157" mass="18109">MKKLLERAIELRNEQKYEESKEILIGLTNTTKDPEIFYQCAWTHDAMGLETDAVPYYEQAIANGLEGESLCGVYIGLGSTYRCIGEYDKAIVTLEAGIKQFPDNDTMKVFLSLANYNVKEYEEAMKLLLETVVKLEHVKDYEEAILFYRDHLNDTFK</sequence>
<proteinExistence type="predicted"/>
<organism evidence="3 4">
    <name type="scientific">Bacillus cereus</name>
    <dbReference type="NCBI Taxonomy" id="1396"/>
    <lineage>
        <taxon>Bacteria</taxon>
        <taxon>Bacillati</taxon>
        <taxon>Bacillota</taxon>
        <taxon>Bacilli</taxon>
        <taxon>Bacillales</taxon>
        <taxon>Bacillaceae</taxon>
        <taxon>Bacillus</taxon>
        <taxon>Bacillus cereus group</taxon>
    </lineage>
</organism>
<evidence type="ECO:0000313" key="4">
    <source>
        <dbReference type="Proteomes" id="UP000226357"/>
    </source>
</evidence>
<name>A0AA44QBK2_BACCE</name>
<evidence type="ECO:0000313" key="3">
    <source>
        <dbReference type="EMBL" id="PFS02114.1"/>
    </source>
</evidence>
<evidence type="ECO:0000256" key="1">
    <source>
        <dbReference type="PROSITE-ProRule" id="PRU00339"/>
    </source>
</evidence>
<gene>
    <name evidence="3" type="ORF">COK38_09945</name>
</gene>
<feature type="domain" description="Tetratrico peptide repeat group 5" evidence="2">
    <location>
        <begin position="36"/>
        <end position="151"/>
    </location>
</feature>
<dbReference type="InterPro" id="IPR011990">
    <property type="entry name" value="TPR-like_helical_dom_sf"/>
</dbReference>
<dbReference type="SMART" id="SM00028">
    <property type="entry name" value="TPR"/>
    <property type="match status" value="2"/>
</dbReference>
<feature type="repeat" description="TPR" evidence="1">
    <location>
        <begin position="71"/>
        <end position="104"/>
    </location>
</feature>
<dbReference type="PROSITE" id="PS50005">
    <property type="entry name" value="TPR"/>
    <property type="match status" value="1"/>
</dbReference>
<dbReference type="Proteomes" id="UP000226357">
    <property type="component" value="Unassembled WGS sequence"/>
</dbReference>
<dbReference type="RefSeq" id="WP_098523680.1">
    <property type="nucleotide sequence ID" value="NZ_NUPQ01000027.1"/>
</dbReference>
<reference evidence="3 4" key="1">
    <citation type="submission" date="2017-09" db="EMBL/GenBank/DDBJ databases">
        <title>Large-scale bioinformatics analysis of Bacillus genomes uncovers conserved roles of natural products in bacterial physiology.</title>
        <authorList>
            <consortium name="Agbiome Team Llc"/>
            <person name="Bleich R.M."/>
            <person name="Grubbs K.J."/>
            <person name="Santa Maria K.C."/>
            <person name="Allen S.E."/>
            <person name="Farag S."/>
            <person name="Shank E.A."/>
            <person name="Bowers A."/>
        </authorList>
    </citation>
    <scope>NUCLEOTIDE SEQUENCE [LARGE SCALE GENOMIC DNA]</scope>
    <source>
        <strain evidence="3 4">AFS067272</strain>
    </source>
</reference>
<dbReference type="AlphaFoldDB" id="A0AA44QBK2"/>